<dbReference type="Proteomes" id="UP000614610">
    <property type="component" value="Unassembled WGS sequence"/>
</dbReference>
<accession>A0A7C8UJZ3</accession>
<dbReference type="AlphaFoldDB" id="A0A7C8UJZ3"/>
<sequence>MIAAEEEPFLGGRIWRTTQKPDLSLVVCYQRRSHSSLFIDTQPQQPPQHPTTLDKQPTIAPASYPLSFISLPIIASWDTLTLLEIPSSFPCHDRHDPDLRSLTSVSIPCKNGSACTVRSSYLSRHPGSDQKPS</sequence>
<evidence type="ECO:0000313" key="3">
    <source>
        <dbReference type="EMBL" id="KAF3216589.1"/>
    </source>
</evidence>
<feature type="region of interest" description="Disordered" evidence="1">
    <location>
        <begin position="38"/>
        <end position="57"/>
    </location>
</feature>
<protein>
    <submittedName>
        <fullName evidence="3">Uncharacterized protein</fullName>
    </submittedName>
</protein>
<dbReference type="EMBL" id="WIWS01000049">
    <property type="protein sequence ID" value="KAF3216589.1"/>
    <property type="molecule type" value="Genomic_DNA"/>
</dbReference>
<organism evidence="3 4">
    <name type="scientific">Orbilia oligospora</name>
    <name type="common">Nematode-trapping fungus</name>
    <name type="synonym">Arthrobotrys oligospora</name>
    <dbReference type="NCBI Taxonomy" id="2813651"/>
    <lineage>
        <taxon>Eukaryota</taxon>
        <taxon>Fungi</taxon>
        <taxon>Dikarya</taxon>
        <taxon>Ascomycota</taxon>
        <taxon>Pezizomycotina</taxon>
        <taxon>Orbiliomycetes</taxon>
        <taxon>Orbiliales</taxon>
        <taxon>Orbiliaceae</taxon>
        <taxon>Orbilia</taxon>
    </lineage>
</organism>
<gene>
    <name evidence="3" type="ORF">TWF106_008216</name>
    <name evidence="2" type="ORF">TWF679_006753</name>
</gene>
<reference evidence="3 4" key="1">
    <citation type="submission" date="2019-06" db="EMBL/GenBank/DDBJ databases">
        <authorList>
            <person name="Palmer J.M."/>
        </authorList>
    </citation>
    <scope>NUCLEOTIDE SEQUENCE [LARGE SCALE GENOMIC DNA]</scope>
    <source>
        <strain evidence="3 4">TWF106</strain>
        <strain evidence="2">TWF679</strain>
    </source>
</reference>
<evidence type="ECO:0000256" key="1">
    <source>
        <dbReference type="SAM" id="MobiDB-lite"/>
    </source>
</evidence>
<dbReference type="Proteomes" id="UP000472727">
    <property type="component" value="Unassembled WGS sequence"/>
</dbReference>
<name>A0A7C8UJZ3_ORBOL</name>
<evidence type="ECO:0000313" key="2">
    <source>
        <dbReference type="EMBL" id="KAF3210552.1"/>
    </source>
</evidence>
<comment type="caution">
    <text evidence="3">The sequence shown here is derived from an EMBL/GenBank/DDBJ whole genome shotgun (WGS) entry which is preliminary data.</text>
</comment>
<dbReference type="EMBL" id="WIWT01000037">
    <property type="protein sequence ID" value="KAF3210552.1"/>
    <property type="molecule type" value="Genomic_DNA"/>
</dbReference>
<proteinExistence type="predicted"/>
<evidence type="ECO:0000313" key="4">
    <source>
        <dbReference type="Proteomes" id="UP000472727"/>
    </source>
</evidence>